<keyword evidence="3" id="KW-1185">Reference proteome</keyword>
<accession>A0A5C6DX70</accession>
<proteinExistence type="predicted"/>
<comment type="caution">
    <text evidence="2">The sequence shown here is derived from an EMBL/GenBank/DDBJ whole genome shotgun (WGS) entry which is preliminary data.</text>
</comment>
<name>A0A5C6DX70_9BACT</name>
<evidence type="ECO:0000313" key="2">
    <source>
        <dbReference type="EMBL" id="TWU39981.1"/>
    </source>
</evidence>
<sequence length="199" mass="20969">MADFFDATRLSQRYPTGNLLLVPLLELEKRLATRSFTCKTCDGGTMYATKMHRLSGPAVFIGYLILIPSVLGVLLGMGIGVLGVIGSAAVPSASKAVATETLTESGIDANLAERIVSLQISVDDPEIESLSDELQVIVTKARREVISGTAATGVGFVAFGGGAICFSVFCFMNGLIGWLLTMKKKVLQCSACRAIVDAS</sequence>
<dbReference type="RefSeq" id="WP_146600629.1">
    <property type="nucleotide sequence ID" value="NZ_SJPY01000005.1"/>
</dbReference>
<keyword evidence="1" id="KW-0812">Transmembrane</keyword>
<reference evidence="2 3" key="1">
    <citation type="submission" date="2019-02" db="EMBL/GenBank/DDBJ databases">
        <title>Deep-cultivation of Planctomycetes and their phenomic and genomic characterization uncovers novel biology.</title>
        <authorList>
            <person name="Wiegand S."/>
            <person name="Jogler M."/>
            <person name="Boedeker C."/>
            <person name="Pinto D."/>
            <person name="Vollmers J."/>
            <person name="Rivas-Marin E."/>
            <person name="Kohn T."/>
            <person name="Peeters S.H."/>
            <person name="Heuer A."/>
            <person name="Rast P."/>
            <person name="Oberbeckmann S."/>
            <person name="Bunk B."/>
            <person name="Jeske O."/>
            <person name="Meyerdierks A."/>
            <person name="Storesund J.E."/>
            <person name="Kallscheuer N."/>
            <person name="Luecker S."/>
            <person name="Lage O.M."/>
            <person name="Pohl T."/>
            <person name="Merkel B.J."/>
            <person name="Hornburger P."/>
            <person name="Mueller R.-W."/>
            <person name="Bruemmer F."/>
            <person name="Labrenz M."/>
            <person name="Spormann A.M."/>
            <person name="Op Den Camp H."/>
            <person name="Overmann J."/>
            <person name="Amann R."/>
            <person name="Jetten M.S.M."/>
            <person name="Mascher T."/>
            <person name="Medema M.H."/>
            <person name="Devos D.P."/>
            <person name="Kaster A.-K."/>
            <person name="Ovreas L."/>
            <person name="Rohde M."/>
            <person name="Galperin M.Y."/>
            <person name="Jogler C."/>
        </authorList>
    </citation>
    <scope>NUCLEOTIDE SEQUENCE [LARGE SCALE GENOMIC DNA]</scope>
    <source>
        <strain evidence="2 3">Q31b</strain>
    </source>
</reference>
<keyword evidence="1" id="KW-0472">Membrane</keyword>
<evidence type="ECO:0000313" key="3">
    <source>
        <dbReference type="Proteomes" id="UP000315471"/>
    </source>
</evidence>
<dbReference type="AlphaFoldDB" id="A0A5C6DX70"/>
<dbReference type="EMBL" id="SJPY01000005">
    <property type="protein sequence ID" value="TWU39981.1"/>
    <property type="molecule type" value="Genomic_DNA"/>
</dbReference>
<feature type="transmembrane region" description="Helical" evidence="1">
    <location>
        <begin position="156"/>
        <end position="180"/>
    </location>
</feature>
<evidence type="ECO:0000256" key="1">
    <source>
        <dbReference type="SAM" id="Phobius"/>
    </source>
</evidence>
<keyword evidence="1" id="KW-1133">Transmembrane helix</keyword>
<protein>
    <submittedName>
        <fullName evidence="2">Uncharacterized protein</fullName>
    </submittedName>
</protein>
<dbReference type="Proteomes" id="UP000315471">
    <property type="component" value="Unassembled WGS sequence"/>
</dbReference>
<feature type="transmembrane region" description="Helical" evidence="1">
    <location>
        <begin position="60"/>
        <end position="85"/>
    </location>
</feature>
<organism evidence="2 3">
    <name type="scientific">Novipirellula aureliae</name>
    <dbReference type="NCBI Taxonomy" id="2527966"/>
    <lineage>
        <taxon>Bacteria</taxon>
        <taxon>Pseudomonadati</taxon>
        <taxon>Planctomycetota</taxon>
        <taxon>Planctomycetia</taxon>
        <taxon>Pirellulales</taxon>
        <taxon>Pirellulaceae</taxon>
        <taxon>Novipirellula</taxon>
    </lineage>
</organism>
<gene>
    <name evidence="2" type="ORF">Q31b_32970</name>
</gene>